<dbReference type="Gene3D" id="3.90.245.10">
    <property type="entry name" value="Ribonucleoside hydrolase-like"/>
    <property type="match status" value="1"/>
</dbReference>
<name>A0A0M2SWX3_9BACI</name>
<feature type="domain" description="Inosine/uridine-preferring nucleoside hydrolase" evidence="3">
    <location>
        <begin position="13"/>
        <end position="306"/>
    </location>
</feature>
<dbReference type="CDD" id="cd02650">
    <property type="entry name" value="nuc_hydro_CaPnhB"/>
    <property type="match status" value="1"/>
</dbReference>
<evidence type="ECO:0000313" key="5">
    <source>
        <dbReference type="Proteomes" id="UP000034166"/>
    </source>
</evidence>
<reference evidence="4 5" key="1">
    <citation type="submission" date="2015-04" db="EMBL/GenBank/DDBJ databases">
        <title>Taxonomic description and genome sequence of Bacillus campisalis sp. nov., a novel member of the genus Bacillus isolated from solar saltern.</title>
        <authorList>
            <person name="Mathan Kumar R."/>
            <person name="Kaur G."/>
            <person name="Kumar A."/>
            <person name="Singh N.K."/>
            <person name="Kaur N."/>
            <person name="Kumar N."/>
            <person name="Mayilraj S."/>
        </authorList>
    </citation>
    <scope>NUCLEOTIDE SEQUENCE [LARGE SCALE GENOMIC DNA]</scope>
    <source>
        <strain evidence="4 5">SA2-6</strain>
    </source>
</reference>
<dbReference type="EMBL" id="LAYY01000009">
    <property type="protein sequence ID" value="KKK38216.1"/>
    <property type="molecule type" value="Genomic_DNA"/>
</dbReference>
<dbReference type="SUPFAM" id="SSF53590">
    <property type="entry name" value="Nucleoside hydrolase"/>
    <property type="match status" value="1"/>
</dbReference>
<dbReference type="GO" id="GO:0008477">
    <property type="term" value="F:purine nucleosidase activity"/>
    <property type="evidence" value="ECO:0007669"/>
    <property type="project" value="TreeGrafter"/>
</dbReference>
<dbReference type="PANTHER" id="PTHR12304:SF4">
    <property type="entry name" value="URIDINE NUCLEOSIDASE"/>
    <property type="match status" value="1"/>
</dbReference>
<evidence type="ECO:0000259" key="3">
    <source>
        <dbReference type="Pfam" id="PF01156"/>
    </source>
</evidence>
<dbReference type="InterPro" id="IPR036452">
    <property type="entry name" value="Ribo_hydro-like"/>
</dbReference>
<organism evidence="4 5">
    <name type="scientific">Mesobacillus campisalis</name>
    <dbReference type="NCBI Taxonomy" id="1408103"/>
    <lineage>
        <taxon>Bacteria</taxon>
        <taxon>Bacillati</taxon>
        <taxon>Bacillota</taxon>
        <taxon>Bacilli</taxon>
        <taxon>Bacillales</taxon>
        <taxon>Bacillaceae</taxon>
        <taxon>Mesobacillus</taxon>
    </lineage>
</organism>
<evidence type="ECO:0000256" key="2">
    <source>
        <dbReference type="ARBA" id="ARBA00023295"/>
    </source>
</evidence>
<dbReference type="Pfam" id="PF01156">
    <property type="entry name" value="IU_nuc_hydro"/>
    <property type="match status" value="1"/>
</dbReference>
<gene>
    <name evidence="4" type="ORF">WQ57_10470</name>
</gene>
<proteinExistence type="predicted"/>
<sequence>MNEGNGGIGLKPIIIDVDTGIDDALAMSYALNSPELELLAFTTCFGNVSVEEATRNTLAVLEKAGKKVPVYAGADQSFNGRIKTRSAKHVHGEDGLGNTLTQEPLAKEESQFAPDFMVQQVKNRPHEITIITVGPLTNLALAIKSAPEIIPHVKEVVVMGGAVKVPGNVNAYAEANIFADPEAAEFVLSSGLPVTLVGLDVTMQTLLPKSKLDEWRAAGNEMARFLADMTQFYISYYESSYHDIGGCALHDPLAVAAAIDPSFVSTETMSVKVSIEGEEAGRTVGYPEGEPKVRVCTEVDAERFLEHFLSRVV</sequence>
<dbReference type="AlphaFoldDB" id="A0A0M2SWX3"/>
<dbReference type="GO" id="GO:0005829">
    <property type="term" value="C:cytosol"/>
    <property type="evidence" value="ECO:0007669"/>
    <property type="project" value="TreeGrafter"/>
</dbReference>
<evidence type="ECO:0000313" key="4">
    <source>
        <dbReference type="EMBL" id="KKK38216.1"/>
    </source>
</evidence>
<keyword evidence="2" id="KW-0326">Glycosidase</keyword>
<evidence type="ECO:0000256" key="1">
    <source>
        <dbReference type="ARBA" id="ARBA00022801"/>
    </source>
</evidence>
<dbReference type="InterPro" id="IPR023186">
    <property type="entry name" value="IUNH"/>
</dbReference>
<dbReference type="Proteomes" id="UP000034166">
    <property type="component" value="Unassembled WGS sequence"/>
</dbReference>
<protein>
    <submittedName>
        <fullName evidence="4">Nucleoside hydrolase</fullName>
    </submittedName>
</protein>
<comment type="caution">
    <text evidence="4">The sequence shown here is derived from an EMBL/GenBank/DDBJ whole genome shotgun (WGS) entry which is preliminary data.</text>
</comment>
<keyword evidence="5" id="KW-1185">Reference proteome</keyword>
<keyword evidence="1 4" id="KW-0378">Hydrolase</keyword>
<dbReference type="GO" id="GO:0006152">
    <property type="term" value="P:purine nucleoside catabolic process"/>
    <property type="evidence" value="ECO:0007669"/>
    <property type="project" value="TreeGrafter"/>
</dbReference>
<dbReference type="OrthoDB" id="9797882at2"/>
<accession>A0A0M2SWX3</accession>
<dbReference type="PANTHER" id="PTHR12304">
    <property type="entry name" value="INOSINE-URIDINE PREFERRING NUCLEOSIDE HYDROLASE"/>
    <property type="match status" value="1"/>
</dbReference>
<dbReference type="PATRIC" id="fig|1408103.3.peg.2360"/>
<dbReference type="InterPro" id="IPR001910">
    <property type="entry name" value="Inosine/uridine_hydrolase_dom"/>
</dbReference>